<evidence type="ECO:0000256" key="1">
    <source>
        <dbReference type="PROSITE-ProRule" id="PRU00047"/>
    </source>
</evidence>
<sequence>MNIAFQLLEIIDYWSLIMPTIHEHRCLNCGSHGHGRAACPHPLSPSEEKPVLAPTNKGERNNISTTEKTDDHYGREQVDLEIKAEESLMNY</sequence>
<proteinExistence type="predicted"/>
<reference evidence="4 5" key="1">
    <citation type="submission" date="2024-10" db="EMBL/GenBank/DDBJ databases">
        <title>Updated reference genomes for cyclostephanoid diatoms.</title>
        <authorList>
            <person name="Roberts W.R."/>
            <person name="Alverson A.J."/>
        </authorList>
    </citation>
    <scope>NUCLEOTIDE SEQUENCE [LARGE SCALE GENOMIC DNA]</scope>
    <source>
        <strain evidence="4 5">AJA010-31</strain>
    </source>
</reference>
<accession>A0ABD3QIN9</accession>
<name>A0ABD3QIN9_9STRA</name>
<evidence type="ECO:0000313" key="4">
    <source>
        <dbReference type="EMBL" id="KAL3799371.1"/>
    </source>
</evidence>
<dbReference type="GO" id="GO:0008270">
    <property type="term" value="F:zinc ion binding"/>
    <property type="evidence" value="ECO:0007669"/>
    <property type="project" value="UniProtKB-KW"/>
</dbReference>
<organism evidence="4 5">
    <name type="scientific">Cyclotella atomus</name>
    <dbReference type="NCBI Taxonomy" id="382360"/>
    <lineage>
        <taxon>Eukaryota</taxon>
        <taxon>Sar</taxon>
        <taxon>Stramenopiles</taxon>
        <taxon>Ochrophyta</taxon>
        <taxon>Bacillariophyta</taxon>
        <taxon>Coscinodiscophyceae</taxon>
        <taxon>Thalassiosirophycidae</taxon>
        <taxon>Stephanodiscales</taxon>
        <taxon>Stephanodiscaceae</taxon>
        <taxon>Cyclotella</taxon>
    </lineage>
</organism>
<dbReference type="PROSITE" id="PS50158">
    <property type="entry name" value="ZF_CCHC"/>
    <property type="match status" value="1"/>
</dbReference>
<dbReference type="AlphaFoldDB" id="A0ABD3QIN9"/>
<feature type="domain" description="CCHC-type" evidence="3">
    <location>
        <begin position="25"/>
        <end position="40"/>
    </location>
</feature>
<feature type="region of interest" description="Disordered" evidence="2">
    <location>
        <begin position="35"/>
        <end position="73"/>
    </location>
</feature>
<keyword evidence="5" id="KW-1185">Reference proteome</keyword>
<dbReference type="EMBL" id="JALLPJ020000190">
    <property type="protein sequence ID" value="KAL3799371.1"/>
    <property type="molecule type" value="Genomic_DNA"/>
</dbReference>
<comment type="caution">
    <text evidence="4">The sequence shown here is derived from an EMBL/GenBank/DDBJ whole genome shotgun (WGS) entry which is preliminary data.</text>
</comment>
<keyword evidence="1" id="KW-0863">Zinc-finger</keyword>
<dbReference type="InterPro" id="IPR036875">
    <property type="entry name" value="Znf_CCHC_sf"/>
</dbReference>
<evidence type="ECO:0000313" key="5">
    <source>
        <dbReference type="Proteomes" id="UP001530400"/>
    </source>
</evidence>
<protein>
    <recommendedName>
        <fullName evidence="3">CCHC-type domain-containing protein</fullName>
    </recommendedName>
</protein>
<keyword evidence="1" id="KW-0862">Zinc</keyword>
<evidence type="ECO:0000256" key="2">
    <source>
        <dbReference type="SAM" id="MobiDB-lite"/>
    </source>
</evidence>
<dbReference type="SUPFAM" id="SSF57756">
    <property type="entry name" value="Retrovirus zinc finger-like domains"/>
    <property type="match status" value="1"/>
</dbReference>
<dbReference type="Proteomes" id="UP001530400">
    <property type="component" value="Unassembled WGS sequence"/>
</dbReference>
<gene>
    <name evidence="4" type="ORF">ACHAWO_008482</name>
</gene>
<dbReference type="InterPro" id="IPR001878">
    <property type="entry name" value="Znf_CCHC"/>
</dbReference>
<evidence type="ECO:0000259" key="3">
    <source>
        <dbReference type="PROSITE" id="PS50158"/>
    </source>
</evidence>
<keyword evidence="1" id="KW-0479">Metal-binding</keyword>